<comment type="caution">
    <text evidence="1">The sequence shown here is derived from an EMBL/GenBank/DDBJ whole genome shotgun (WGS) entry which is preliminary data.</text>
</comment>
<sequence length="96" mass="11151">MNGRFKLYKTAIMTKSSTSRQEYKKARNENYLKKILDDKEKACRINTLFATIGNNLINSLLNPGDDEFYLEIQQCQPPQLDKFKTAHDFVREKGSS</sequence>
<organism evidence="1 2">
    <name type="scientific">Pocillopora damicornis</name>
    <name type="common">Cauliflower coral</name>
    <name type="synonym">Millepora damicornis</name>
    <dbReference type="NCBI Taxonomy" id="46731"/>
    <lineage>
        <taxon>Eukaryota</taxon>
        <taxon>Metazoa</taxon>
        <taxon>Cnidaria</taxon>
        <taxon>Anthozoa</taxon>
        <taxon>Hexacorallia</taxon>
        <taxon>Scleractinia</taxon>
        <taxon>Astrocoeniina</taxon>
        <taxon>Pocilloporidae</taxon>
        <taxon>Pocillopora</taxon>
    </lineage>
</organism>
<dbReference type="EMBL" id="RCHS01003690">
    <property type="protein sequence ID" value="RMX40018.1"/>
    <property type="molecule type" value="Genomic_DNA"/>
</dbReference>
<dbReference type="AlphaFoldDB" id="A0A3M6TFA8"/>
<proteinExistence type="predicted"/>
<reference evidence="1 2" key="1">
    <citation type="journal article" date="2018" name="Sci. Rep.">
        <title>Comparative analysis of the Pocillopora damicornis genome highlights role of immune system in coral evolution.</title>
        <authorList>
            <person name="Cunning R."/>
            <person name="Bay R.A."/>
            <person name="Gillette P."/>
            <person name="Baker A.C."/>
            <person name="Traylor-Knowles N."/>
        </authorList>
    </citation>
    <scope>NUCLEOTIDE SEQUENCE [LARGE SCALE GENOMIC DNA]</scope>
    <source>
        <strain evidence="1">RSMAS</strain>
        <tissue evidence="1">Whole animal</tissue>
    </source>
</reference>
<evidence type="ECO:0000313" key="2">
    <source>
        <dbReference type="Proteomes" id="UP000275408"/>
    </source>
</evidence>
<accession>A0A3M6TFA8</accession>
<name>A0A3M6TFA8_POCDA</name>
<protein>
    <submittedName>
        <fullName evidence="1">Uncharacterized protein</fullName>
    </submittedName>
</protein>
<dbReference type="Proteomes" id="UP000275408">
    <property type="component" value="Unassembled WGS sequence"/>
</dbReference>
<evidence type="ECO:0000313" key="1">
    <source>
        <dbReference type="EMBL" id="RMX40018.1"/>
    </source>
</evidence>
<keyword evidence="2" id="KW-1185">Reference proteome</keyword>
<gene>
    <name evidence="1" type="ORF">pdam_00018013</name>
</gene>